<evidence type="ECO:0000313" key="1">
    <source>
        <dbReference type="EMBL" id="ETO13986.1"/>
    </source>
</evidence>
<keyword evidence="2" id="KW-1185">Reference proteome</keyword>
<dbReference type="OrthoDB" id="5574452at2759"/>
<gene>
    <name evidence="1" type="ORF">RFI_23382</name>
</gene>
<dbReference type="Proteomes" id="UP000023152">
    <property type="component" value="Unassembled WGS sequence"/>
</dbReference>
<proteinExistence type="predicted"/>
<dbReference type="EMBL" id="ASPP01020284">
    <property type="protein sequence ID" value="ETO13986.1"/>
    <property type="molecule type" value="Genomic_DNA"/>
</dbReference>
<sequence>MQSTICNSIKHKNKLKEEDAITKTRQYCTFKGMIENMKDHLGSECSLKSLECKFKEFDCDNILFKDNNVTKKENKYKDRKIIYNNNLSNIEQILNY</sequence>
<organism evidence="1 2">
    <name type="scientific">Reticulomyxa filosa</name>
    <dbReference type="NCBI Taxonomy" id="46433"/>
    <lineage>
        <taxon>Eukaryota</taxon>
        <taxon>Sar</taxon>
        <taxon>Rhizaria</taxon>
        <taxon>Retaria</taxon>
        <taxon>Foraminifera</taxon>
        <taxon>Monothalamids</taxon>
        <taxon>Reticulomyxidae</taxon>
        <taxon>Reticulomyxa</taxon>
    </lineage>
</organism>
<dbReference type="AlphaFoldDB" id="X6MK06"/>
<comment type="caution">
    <text evidence="1">The sequence shown here is derived from an EMBL/GenBank/DDBJ whole genome shotgun (WGS) entry which is preliminary data.</text>
</comment>
<protein>
    <submittedName>
        <fullName evidence="1">Uncharacterized protein</fullName>
    </submittedName>
</protein>
<reference evidence="1 2" key="1">
    <citation type="journal article" date="2013" name="Curr. Biol.">
        <title>The Genome of the Foraminiferan Reticulomyxa filosa.</title>
        <authorList>
            <person name="Glockner G."/>
            <person name="Hulsmann N."/>
            <person name="Schleicher M."/>
            <person name="Noegel A.A."/>
            <person name="Eichinger L."/>
            <person name="Gallinger C."/>
            <person name="Pawlowski J."/>
            <person name="Sierra R."/>
            <person name="Euteneuer U."/>
            <person name="Pillet L."/>
            <person name="Moustafa A."/>
            <person name="Platzer M."/>
            <person name="Groth M."/>
            <person name="Szafranski K."/>
            <person name="Schliwa M."/>
        </authorList>
    </citation>
    <scope>NUCLEOTIDE SEQUENCE [LARGE SCALE GENOMIC DNA]</scope>
</reference>
<accession>X6MK06</accession>
<evidence type="ECO:0000313" key="2">
    <source>
        <dbReference type="Proteomes" id="UP000023152"/>
    </source>
</evidence>
<name>X6MK06_RETFI</name>